<dbReference type="InterPro" id="IPR023346">
    <property type="entry name" value="Lysozyme-like_dom_sf"/>
</dbReference>
<name>A0A0N0E3H8_9PSED</name>
<organism evidence="1 2">
    <name type="scientific">Pseudomonas asplenii</name>
    <dbReference type="NCBI Taxonomy" id="53407"/>
    <lineage>
        <taxon>Bacteria</taxon>
        <taxon>Pseudomonadati</taxon>
        <taxon>Pseudomonadota</taxon>
        <taxon>Gammaproteobacteria</taxon>
        <taxon>Pseudomonadales</taxon>
        <taxon>Pseudomonadaceae</taxon>
        <taxon>Pseudomonas</taxon>
    </lineage>
</organism>
<evidence type="ECO:0000313" key="2">
    <source>
        <dbReference type="Proteomes" id="UP000037931"/>
    </source>
</evidence>
<accession>A0A0N0E3H8</accession>
<gene>
    <name evidence="1" type="ORF">PF66_03232</name>
</gene>
<keyword evidence="2" id="KW-1185">Reference proteome</keyword>
<evidence type="ECO:0008006" key="3">
    <source>
        <dbReference type="Google" id="ProtNLM"/>
    </source>
</evidence>
<dbReference type="Proteomes" id="UP000037931">
    <property type="component" value="Unassembled WGS sequence"/>
</dbReference>
<protein>
    <recommendedName>
        <fullName evidence="3">Transglycosylase SLT domain-containing protein</fullName>
    </recommendedName>
</protein>
<dbReference type="RefSeq" id="WP_241494382.1">
    <property type="nucleotide sequence ID" value="NZ_JSYZ01000011.1"/>
</dbReference>
<dbReference type="STRING" id="50340.PF66_03232"/>
<sequence length="185" mass="20262">MSPGHLRLWGVLTVAGLLSLPVAAAPPLAYRWATQGTPVPAQVLYALALQESGARLRGRLIPWPWTLNVAGEARRFADRRSACRALLLAIHEVGAKRVDAGLGQVNLGWNGEHFTHPCQALDPYRNLSVVTHLLLEHKEPGIDWVTTAGRYHRPVGGAPAERYRKAFARQLARVSHGLVQGRNTP</sequence>
<dbReference type="PATRIC" id="fig|50340.43.peg.529"/>
<evidence type="ECO:0000313" key="1">
    <source>
        <dbReference type="EMBL" id="KPA90099.1"/>
    </source>
</evidence>
<dbReference type="EMBL" id="JSYZ01000011">
    <property type="protein sequence ID" value="KPA90099.1"/>
    <property type="molecule type" value="Genomic_DNA"/>
</dbReference>
<comment type="caution">
    <text evidence="1">The sequence shown here is derived from an EMBL/GenBank/DDBJ whole genome shotgun (WGS) entry which is preliminary data.</text>
</comment>
<reference evidence="1 2" key="1">
    <citation type="journal article" date="2015" name="PLoS ONE">
        <title>Rice-Infecting Pseudomonas Genomes Are Highly Accessorized and Harbor Multiple Putative Virulence Mechanisms to Cause Sheath Brown Rot.</title>
        <authorList>
            <person name="Quibod I.L."/>
            <person name="Grande G."/>
            <person name="Oreiro E.G."/>
            <person name="Borja F.N."/>
            <person name="Dossa G.S."/>
            <person name="Mauleon R."/>
            <person name="Cruz C.V."/>
            <person name="Oliva R."/>
        </authorList>
    </citation>
    <scope>NUCLEOTIDE SEQUENCE [LARGE SCALE GENOMIC DNA]</scope>
    <source>
        <strain evidence="1 2">IRRI 6609</strain>
    </source>
</reference>
<proteinExistence type="predicted"/>
<dbReference type="SUPFAM" id="SSF53955">
    <property type="entry name" value="Lysozyme-like"/>
    <property type="match status" value="1"/>
</dbReference>
<dbReference type="AlphaFoldDB" id="A0A0N0E3H8"/>